<organism evidence="2 3">
    <name type="scientific">Caerostris extrusa</name>
    <name type="common">Bark spider</name>
    <name type="synonym">Caerostris bankana</name>
    <dbReference type="NCBI Taxonomy" id="172846"/>
    <lineage>
        <taxon>Eukaryota</taxon>
        <taxon>Metazoa</taxon>
        <taxon>Ecdysozoa</taxon>
        <taxon>Arthropoda</taxon>
        <taxon>Chelicerata</taxon>
        <taxon>Arachnida</taxon>
        <taxon>Araneae</taxon>
        <taxon>Araneomorphae</taxon>
        <taxon>Entelegynae</taxon>
        <taxon>Araneoidea</taxon>
        <taxon>Araneidae</taxon>
        <taxon>Caerostris</taxon>
    </lineage>
</organism>
<gene>
    <name evidence="2" type="ORF">CEXT_77351</name>
</gene>
<dbReference type="EMBL" id="BPLR01012558">
    <property type="protein sequence ID" value="GIY54808.1"/>
    <property type="molecule type" value="Genomic_DNA"/>
</dbReference>
<evidence type="ECO:0000313" key="3">
    <source>
        <dbReference type="Proteomes" id="UP001054945"/>
    </source>
</evidence>
<evidence type="ECO:0000313" key="2">
    <source>
        <dbReference type="EMBL" id="GIY54808.1"/>
    </source>
</evidence>
<dbReference type="Proteomes" id="UP001054945">
    <property type="component" value="Unassembled WGS sequence"/>
</dbReference>
<keyword evidence="3" id="KW-1185">Reference proteome</keyword>
<feature type="compositionally biased region" description="Basic residues" evidence="1">
    <location>
        <begin position="16"/>
        <end position="32"/>
    </location>
</feature>
<sequence length="97" mass="11732">MFRQSNVTAERLLPPVHRKRKRKKRKISRSRCRSPATFSLSSHFAAPISRAVIFSSPRLKKRKEKKRKKGKKKRWREDLILYFRSLLLSFLFFSKNR</sequence>
<proteinExistence type="predicted"/>
<feature type="region of interest" description="Disordered" evidence="1">
    <location>
        <begin position="1"/>
        <end position="34"/>
    </location>
</feature>
<name>A0AAV4UAN1_CAEEX</name>
<accession>A0AAV4UAN1</accession>
<comment type="caution">
    <text evidence="2">The sequence shown here is derived from an EMBL/GenBank/DDBJ whole genome shotgun (WGS) entry which is preliminary data.</text>
</comment>
<reference evidence="2 3" key="1">
    <citation type="submission" date="2021-06" db="EMBL/GenBank/DDBJ databases">
        <title>Caerostris extrusa draft genome.</title>
        <authorList>
            <person name="Kono N."/>
            <person name="Arakawa K."/>
        </authorList>
    </citation>
    <scope>NUCLEOTIDE SEQUENCE [LARGE SCALE GENOMIC DNA]</scope>
</reference>
<evidence type="ECO:0000256" key="1">
    <source>
        <dbReference type="SAM" id="MobiDB-lite"/>
    </source>
</evidence>
<protein>
    <submittedName>
        <fullName evidence="2">Uncharacterized protein</fullName>
    </submittedName>
</protein>
<dbReference type="AlphaFoldDB" id="A0AAV4UAN1"/>